<dbReference type="PANTHER" id="PTHR34461:SF4">
    <property type="entry name" value="OS01G0101800 PROTEIN"/>
    <property type="match status" value="1"/>
</dbReference>
<feature type="compositionally biased region" description="Polar residues" evidence="2">
    <location>
        <begin position="457"/>
        <end position="504"/>
    </location>
</feature>
<keyword evidence="4" id="KW-1185">Reference proteome</keyword>
<comment type="caution">
    <text evidence="3">The sequence shown here is derived from an EMBL/GenBank/DDBJ whole genome shotgun (WGS) entry which is preliminary data.</text>
</comment>
<protein>
    <submittedName>
        <fullName evidence="3">Uncharacterized protein</fullName>
    </submittedName>
</protein>
<feature type="region of interest" description="Disordered" evidence="2">
    <location>
        <begin position="408"/>
        <end position="506"/>
    </location>
</feature>
<proteinExistence type="predicted"/>
<gene>
    <name evidence="3" type="ORF">C2S53_016660</name>
</gene>
<feature type="compositionally biased region" description="Low complexity" evidence="2">
    <location>
        <begin position="531"/>
        <end position="548"/>
    </location>
</feature>
<evidence type="ECO:0000313" key="3">
    <source>
        <dbReference type="EMBL" id="KAH6821935.1"/>
    </source>
</evidence>
<sequence length="732" mass="81532">MRESSTSIKIQSHKRKKTSPSSPNSNPFASVFTRSKSRIYSHQNRSGFSRPDPITRKRIHQMESMEDFLGVNSRGASRVLSTKLRLKRVFSPDVNSVPEEEEEEEEEETNEERKKLLKGFDASTVLASDVDDVKEDELEKSGVVRSDERFDAANCLNLKDQAIPGNGSLPKSKMALNGCHRRKVFKTPSSFSYRRLLPHLMDIVNDTSSVSKIEIVDAGSPCRSPKLDGDYFEVSSISENSYAAKTKCVVPQFNDSKPSDNQDLGKVHLKVISIQPDLSRTAETIRPLEVEGKGHENDVNSVDASVEERIQTTPPDPGIFPKTEDGYDGECVNADKVLAENQTLMGFPVGSEKSSNDALKLSPNTKYSTNSINKTVLNPCSRLRLFKNPRSLSYRRLLPFLMDISKTNSCSSRKPQEKMPQVVLEENRRPASDEQDCVNNTTKEKYGKRYPEDLIQNFPSSIVPQPASDGSSHDTNNNLVSSIPESSTTNYSSNVGPRSVNSVTLPDLDMPNGLVAEDIQQSQSTLTKLQLDLGSKESSSVSEPSSSVNTKQCTSEEPRSVEKQRICLSMGLELHNGSAESNELINLKQHSFQTKALDALVSPNNKHFKGILKRNRRGCRGLCNCLNCASFRLHAERAFEFSRNQLHDAEEVASELMKELANLRLLLEKSITGNKDSASIRPHPVLIKQACNKALETETVAKERLDELNNDLSVHCRIPVLQQPKVTFAYNI</sequence>
<feature type="compositionally biased region" description="Polar residues" evidence="2">
    <location>
        <begin position="32"/>
        <end position="47"/>
    </location>
</feature>
<evidence type="ECO:0000256" key="1">
    <source>
        <dbReference type="SAM" id="Coils"/>
    </source>
</evidence>
<accession>A0AAD4P0T3</accession>
<evidence type="ECO:0000256" key="2">
    <source>
        <dbReference type="SAM" id="MobiDB-lite"/>
    </source>
</evidence>
<name>A0AAD4P0T3_PERFH</name>
<feature type="coiled-coil region" evidence="1">
    <location>
        <begin position="639"/>
        <end position="666"/>
    </location>
</feature>
<dbReference type="PANTHER" id="PTHR34461">
    <property type="entry name" value="EXPRESSED PROTEIN"/>
    <property type="match status" value="1"/>
</dbReference>
<feature type="region of interest" description="Disordered" evidence="2">
    <location>
        <begin position="93"/>
        <end position="114"/>
    </location>
</feature>
<feature type="compositionally biased region" description="Basic and acidic residues" evidence="2">
    <location>
        <begin position="442"/>
        <end position="452"/>
    </location>
</feature>
<reference evidence="3 4" key="1">
    <citation type="journal article" date="2021" name="Nat. Commun.">
        <title>Incipient diploidization of the medicinal plant Perilla within 10,000 years.</title>
        <authorList>
            <person name="Zhang Y."/>
            <person name="Shen Q."/>
            <person name="Leng L."/>
            <person name="Zhang D."/>
            <person name="Chen S."/>
            <person name="Shi Y."/>
            <person name="Ning Z."/>
            <person name="Chen S."/>
        </authorList>
    </citation>
    <scope>NUCLEOTIDE SEQUENCE [LARGE SCALE GENOMIC DNA]</scope>
    <source>
        <strain evidence="4">cv. PC099</strain>
    </source>
</reference>
<evidence type="ECO:0000313" key="4">
    <source>
        <dbReference type="Proteomes" id="UP001190926"/>
    </source>
</evidence>
<feature type="region of interest" description="Disordered" evidence="2">
    <location>
        <begin position="531"/>
        <end position="557"/>
    </location>
</feature>
<dbReference type="AlphaFoldDB" id="A0AAD4P0T3"/>
<feature type="compositionally biased region" description="Polar residues" evidence="2">
    <location>
        <begin position="1"/>
        <end position="10"/>
    </location>
</feature>
<dbReference type="Proteomes" id="UP001190926">
    <property type="component" value="Unassembled WGS sequence"/>
</dbReference>
<feature type="compositionally biased region" description="Acidic residues" evidence="2">
    <location>
        <begin position="98"/>
        <end position="110"/>
    </location>
</feature>
<dbReference type="EMBL" id="SDAM02001762">
    <property type="protein sequence ID" value="KAH6821935.1"/>
    <property type="molecule type" value="Genomic_DNA"/>
</dbReference>
<organism evidence="3 4">
    <name type="scientific">Perilla frutescens var. hirtella</name>
    <name type="common">Perilla citriodora</name>
    <name type="synonym">Perilla setoyensis</name>
    <dbReference type="NCBI Taxonomy" id="608512"/>
    <lineage>
        <taxon>Eukaryota</taxon>
        <taxon>Viridiplantae</taxon>
        <taxon>Streptophyta</taxon>
        <taxon>Embryophyta</taxon>
        <taxon>Tracheophyta</taxon>
        <taxon>Spermatophyta</taxon>
        <taxon>Magnoliopsida</taxon>
        <taxon>eudicotyledons</taxon>
        <taxon>Gunneridae</taxon>
        <taxon>Pentapetalae</taxon>
        <taxon>asterids</taxon>
        <taxon>lamiids</taxon>
        <taxon>Lamiales</taxon>
        <taxon>Lamiaceae</taxon>
        <taxon>Nepetoideae</taxon>
        <taxon>Elsholtzieae</taxon>
        <taxon>Perilla</taxon>
    </lineage>
</organism>
<keyword evidence="1" id="KW-0175">Coiled coil</keyword>
<feature type="region of interest" description="Disordered" evidence="2">
    <location>
        <begin position="1"/>
        <end position="57"/>
    </location>
</feature>